<keyword evidence="3" id="KW-0238">DNA-binding</keyword>
<dbReference type="Proteomes" id="UP000190476">
    <property type="component" value="Chromosome I"/>
</dbReference>
<organism evidence="6 7">
    <name type="scientific">Clostridium chauvoei JF4335</name>
    <dbReference type="NCBI Taxonomy" id="1351755"/>
    <lineage>
        <taxon>Bacteria</taxon>
        <taxon>Bacillati</taxon>
        <taxon>Bacillota</taxon>
        <taxon>Clostridia</taxon>
        <taxon>Eubacteriales</taxon>
        <taxon>Clostridiaceae</taxon>
        <taxon>Clostridium</taxon>
    </lineage>
</organism>
<dbReference type="InterPro" id="IPR036388">
    <property type="entry name" value="WH-like_DNA-bd_sf"/>
</dbReference>
<dbReference type="SUPFAM" id="SSF46785">
    <property type="entry name" value="Winged helix' DNA-binding domain"/>
    <property type="match status" value="1"/>
</dbReference>
<dbReference type="InterPro" id="IPR036390">
    <property type="entry name" value="WH_DNA-bd_sf"/>
</dbReference>
<feature type="domain" description="HTH lysR-type" evidence="5">
    <location>
        <begin position="1"/>
        <end position="58"/>
    </location>
</feature>
<evidence type="ECO:0000313" key="7">
    <source>
        <dbReference type="Proteomes" id="UP000190476"/>
    </source>
</evidence>
<dbReference type="PRINTS" id="PR00039">
    <property type="entry name" value="HTHLYSR"/>
</dbReference>
<dbReference type="GO" id="GO:0005829">
    <property type="term" value="C:cytosol"/>
    <property type="evidence" value="ECO:0007669"/>
    <property type="project" value="TreeGrafter"/>
</dbReference>
<dbReference type="RefSeq" id="WP_131431639.1">
    <property type="nucleotide sequence ID" value="NZ_CBML010000006.1"/>
</dbReference>
<dbReference type="Pfam" id="PF00126">
    <property type="entry name" value="HTH_1"/>
    <property type="match status" value="1"/>
</dbReference>
<accession>A0A1U6JKH3</accession>
<keyword evidence="2" id="KW-0805">Transcription regulation</keyword>
<dbReference type="CDD" id="cd05466">
    <property type="entry name" value="PBP2_LTTR_substrate"/>
    <property type="match status" value="1"/>
</dbReference>
<protein>
    <submittedName>
        <fullName evidence="6">Putative Transcriptional regulator</fullName>
    </submittedName>
</protein>
<dbReference type="InterPro" id="IPR000847">
    <property type="entry name" value="LysR_HTH_N"/>
</dbReference>
<dbReference type="STRING" id="1351755.CCH01_19750"/>
<proteinExistence type="inferred from homology"/>
<dbReference type="Pfam" id="PF03466">
    <property type="entry name" value="LysR_substrate"/>
    <property type="match status" value="1"/>
</dbReference>
<dbReference type="InterPro" id="IPR005119">
    <property type="entry name" value="LysR_subst-bd"/>
</dbReference>
<evidence type="ECO:0000313" key="6">
    <source>
        <dbReference type="EMBL" id="SLK20788.1"/>
    </source>
</evidence>
<gene>
    <name evidence="6" type="ORF">CCH01_19750</name>
</gene>
<evidence type="ECO:0000256" key="1">
    <source>
        <dbReference type="ARBA" id="ARBA00009437"/>
    </source>
</evidence>
<keyword evidence="4" id="KW-0804">Transcription</keyword>
<dbReference type="GO" id="GO:0003700">
    <property type="term" value="F:DNA-binding transcription factor activity"/>
    <property type="evidence" value="ECO:0007669"/>
    <property type="project" value="InterPro"/>
</dbReference>
<dbReference type="PANTHER" id="PTHR30419:SF8">
    <property type="entry name" value="NITROGEN ASSIMILATION TRANSCRIPTIONAL ACTIVATOR-RELATED"/>
    <property type="match status" value="1"/>
</dbReference>
<dbReference type="FunFam" id="1.10.10.10:FF:000001">
    <property type="entry name" value="LysR family transcriptional regulator"/>
    <property type="match status" value="1"/>
</dbReference>
<evidence type="ECO:0000259" key="5">
    <source>
        <dbReference type="PROSITE" id="PS50931"/>
    </source>
</evidence>
<comment type="similarity">
    <text evidence="1">Belongs to the LysR transcriptional regulatory family.</text>
</comment>
<keyword evidence="7" id="KW-1185">Reference proteome</keyword>
<sequence>MNIEQIHYFLEVEKFNSFTLAAEELCISQSSLSKQIKALEKELNTLLFNRSTRNVTLSPSGEAFLDYAKEYLNLHNKIIKEMKNHCSNKSISIGVMPLIAQYGVIHLISSFNKKFPNINVNLMEKDEDSLSELFNSSTIDLAFTNTFNIDANLYNIVPVFTDELVLVVSKNNPLCNKNNISICDLQDETFILLNSNATIYNLCCNECLKAGFAPKTSHTNCRIETIMELVSENLGITLLTKKVVEYFNNPNLKIVSLKNKPKSKIALISSKDKVISNESKEFIDFITNCNLSHK</sequence>
<dbReference type="Gene3D" id="3.40.190.290">
    <property type="match status" value="1"/>
</dbReference>
<dbReference type="PANTHER" id="PTHR30419">
    <property type="entry name" value="HTH-TYPE TRANSCRIPTIONAL REGULATOR YBHD"/>
    <property type="match status" value="1"/>
</dbReference>
<dbReference type="AlphaFoldDB" id="A0A1U6JKH3"/>
<evidence type="ECO:0000256" key="4">
    <source>
        <dbReference type="ARBA" id="ARBA00023163"/>
    </source>
</evidence>
<reference evidence="7" key="1">
    <citation type="submission" date="2017-03" db="EMBL/GenBank/DDBJ databases">
        <authorList>
            <person name="Falquet L."/>
            <person name="Falquet L."/>
        </authorList>
    </citation>
    <scope>NUCLEOTIDE SEQUENCE [LARGE SCALE GENOMIC DNA]</scope>
</reference>
<dbReference type="EMBL" id="LT799839">
    <property type="protein sequence ID" value="SLK20788.1"/>
    <property type="molecule type" value="Genomic_DNA"/>
</dbReference>
<dbReference type="GO" id="GO:0003677">
    <property type="term" value="F:DNA binding"/>
    <property type="evidence" value="ECO:0007669"/>
    <property type="project" value="UniProtKB-KW"/>
</dbReference>
<dbReference type="Gene3D" id="1.10.10.10">
    <property type="entry name" value="Winged helix-like DNA-binding domain superfamily/Winged helix DNA-binding domain"/>
    <property type="match status" value="1"/>
</dbReference>
<evidence type="ECO:0000256" key="2">
    <source>
        <dbReference type="ARBA" id="ARBA00023015"/>
    </source>
</evidence>
<evidence type="ECO:0000256" key="3">
    <source>
        <dbReference type="ARBA" id="ARBA00023125"/>
    </source>
</evidence>
<dbReference type="InterPro" id="IPR050950">
    <property type="entry name" value="HTH-type_LysR_regulators"/>
</dbReference>
<dbReference type="SUPFAM" id="SSF53850">
    <property type="entry name" value="Periplasmic binding protein-like II"/>
    <property type="match status" value="1"/>
</dbReference>
<name>A0A1U6JKH3_9CLOT</name>
<dbReference type="OrthoDB" id="1652954at2"/>
<dbReference type="GeneID" id="66302289"/>
<dbReference type="PROSITE" id="PS50931">
    <property type="entry name" value="HTH_LYSR"/>
    <property type="match status" value="1"/>
</dbReference>